<accession>A0A834Y9Q2</accession>
<evidence type="ECO:0000256" key="5">
    <source>
        <dbReference type="ARBA" id="ARBA00022692"/>
    </source>
</evidence>
<dbReference type="EMBL" id="JABCRI010000024">
    <property type="protein sequence ID" value="KAF8377149.1"/>
    <property type="molecule type" value="Genomic_DNA"/>
</dbReference>
<dbReference type="GO" id="GO:0005381">
    <property type="term" value="F:iron ion transmembrane transporter activity"/>
    <property type="evidence" value="ECO:0007669"/>
    <property type="project" value="UniProtKB-UniRule"/>
</dbReference>
<organism evidence="10 11">
    <name type="scientific">Tetracentron sinense</name>
    <name type="common">Spur-leaf</name>
    <dbReference type="NCBI Taxonomy" id="13715"/>
    <lineage>
        <taxon>Eukaryota</taxon>
        <taxon>Viridiplantae</taxon>
        <taxon>Streptophyta</taxon>
        <taxon>Embryophyta</taxon>
        <taxon>Tracheophyta</taxon>
        <taxon>Spermatophyta</taxon>
        <taxon>Magnoliopsida</taxon>
        <taxon>Trochodendrales</taxon>
        <taxon>Trochodendraceae</taxon>
        <taxon>Tetracentron</taxon>
    </lineage>
</organism>
<keyword evidence="9" id="KW-0813">Transport</keyword>
<dbReference type="PANTHER" id="PTHR31851">
    <property type="entry name" value="FE(2+)/MN(2+) TRANSPORTER PCL1"/>
    <property type="match status" value="1"/>
</dbReference>
<feature type="transmembrane region" description="Helical" evidence="9">
    <location>
        <begin position="34"/>
        <end position="53"/>
    </location>
</feature>
<keyword evidence="9" id="KW-0406">Ion transport</keyword>
<sequence length="246" mass="25877">MAVLELAIPETDIEQQTNRELEEKEFDYSQRSQWLRAAVLGANDGLVSTASLMMGVGAVREDIKVMVLTGFAGLVAGACSMAIGEFVSVYSQLDIELAQMKREKRDGEEESQKVQLPSPLQAAVASALAFSIGAIVPLLAAAFIKDHKVRLSVVASAASLALLLFGGVGAVLGKAPLGRSCARVLVGGWMAMAITPSTLIDPPLNSHEDGVVVATPTVAVAVVVDEFSAMGAAVEVRPFTHEIKVF</sequence>
<dbReference type="GO" id="GO:0005384">
    <property type="term" value="F:manganese ion transmembrane transporter activity"/>
    <property type="evidence" value="ECO:0007669"/>
    <property type="project" value="InterPro"/>
</dbReference>
<dbReference type="GO" id="GO:0140315">
    <property type="term" value="F:iron ion sequestering activity"/>
    <property type="evidence" value="ECO:0007669"/>
    <property type="project" value="UniProtKB-UniRule"/>
</dbReference>
<name>A0A834Y9Q2_TETSI</name>
<feature type="transmembrane region" description="Helical" evidence="9">
    <location>
        <begin position="65"/>
        <end position="83"/>
    </location>
</feature>
<protein>
    <recommendedName>
        <fullName evidence="9">Vacuolar iron transporter</fullName>
    </recommendedName>
</protein>
<evidence type="ECO:0000256" key="1">
    <source>
        <dbReference type="ARBA" id="ARBA00004128"/>
    </source>
</evidence>
<dbReference type="OrthoDB" id="73465at2759"/>
<evidence type="ECO:0000313" key="10">
    <source>
        <dbReference type="EMBL" id="KAF8377149.1"/>
    </source>
</evidence>
<feature type="transmembrane region" description="Helical" evidence="9">
    <location>
        <begin position="122"/>
        <end position="144"/>
    </location>
</feature>
<dbReference type="Pfam" id="PF01988">
    <property type="entry name" value="VIT1"/>
    <property type="match status" value="2"/>
</dbReference>
<dbReference type="CDD" id="cd02436">
    <property type="entry name" value="Nodulin-21"/>
    <property type="match status" value="1"/>
</dbReference>
<evidence type="ECO:0000256" key="6">
    <source>
        <dbReference type="ARBA" id="ARBA00022989"/>
    </source>
</evidence>
<evidence type="ECO:0000256" key="8">
    <source>
        <dbReference type="ARBA" id="ARBA00044464"/>
    </source>
</evidence>
<reference evidence="10 11" key="1">
    <citation type="submission" date="2020-04" db="EMBL/GenBank/DDBJ databases">
        <title>Plant Genome Project.</title>
        <authorList>
            <person name="Zhang R.-G."/>
        </authorList>
    </citation>
    <scope>NUCLEOTIDE SEQUENCE [LARGE SCALE GENOMIC DNA]</scope>
    <source>
        <strain evidence="10">YNK0</strain>
        <tissue evidence="10">Leaf</tissue>
    </source>
</reference>
<keyword evidence="6 9" id="KW-1133">Transmembrane helix</keyword>
<dbReference type="InterPro" id="IPR008217">
    <property type="entry name" value="Ccc1_fam"/>
</dbReference>
<evidence type="ECO:0000256" key="7">
    <source>
        <dbReference type="ARBA" id="ARBA00023136"/>
    </source>
</evidence>
<comment type="catalytic activity">
    <reaction evidence="8">
        <text>Fe(2+)(in) = Fe(2+)(out)</text>
        <dbReference type="Rhea" id="RHEA:28486"/>
        <dbReference type="ChEBI" id="CHEBI:29033"/>
    </reaction>
    <physiologicalReaction direction="left-to-right" evidence="8">
        <dbReference type="Rhea" id="RHEA:28487"/>
    </physiologicalReaction>
</comment>
<feature type="transmembrane region" description="Helical" evidence="9">
    <location>
        <begin position="151"/>
        <end position="173"/>
    </location>
</feature>
<keyword evidence="4 9" id="KW-0926">Vacuole</keyword>
<keyword evidence="11" id="KW-1185">Reference proteome</keyword>
<dbReference type="AlphaFoldDB" id="A0A834Y9Q2"/>
<comment type="subcellular location">
    <subcellularLocation>
        <location evidence="1 9">Vacuole membrane</location>
        <topology evidence="1 9">Multi-pass membrane protein</topology>
    </subcellularLocation>
</comment>
<dbReference type="GO" id="GO:0030026">
    <property type="term" value="P:intracellular manganese ion homeostasis"/>
    <property type="evidence" value="ECO:0007669"/>
    <property type="project" value="InterPro"/>
</dbReference>
<keyword evidence="3" id="KW-0408">Iron</keyword>
<keyword evidence="3" id="KW-0410">Iron transport</keyword>
<evidence type="ECO:0000256" key="9">
    <source>
        <dbReference type="RuleBase" id="RU369115"/>
    </source>
</evidence>
<comment type="caution">
    <text evidence="9">Lacks conserved residue(s) required for the propagation of feature annotation.</text>
</comment>
<dbReference type="GO" id="GO:0005774">
    <property type="term" value="C:vacuolar membrane"/>
    <property type="evidence" value="ECO:0007669"/>
    <property type="project" value="UniProtKB-SubCell"/>
</dbReference>
<comment type="caution">
    <text evidence="10">The sequence shown here is derived from an EMBL/GenBank/DDBJ whole genome shotgun (WGS) entry which is preliminary data.</text>
</comment>
<keyword evidence="5 9" id="KW-0812">Transmembrane</keyword>
<evidence type="ECO:0000256" key="3">
    <source>
        <dbReference type="ARBA" id="ARBA00022496"/>
    </source>
</evidence>
<evidence type="ECO:0000256" key="2">
    <source>
        <dbReference type="ARBA" id="ARBA00007049"/>
    </source>
</evidence>
<comment type="similarity">
    <text evidence="2 9">Belongs to the CCC1 family.</text>
</comment>
<gene>
    <name evidence="10" type="ORF">HHK36_030522</name>
</gene>
<comment type="function">
    <text evidence="9">Vacuolar Fe(2+) uptake transporter.</text>
</comment>
<evidence type="ECO:0000313" key="11">
    <source>
        <dbReference type="Proteomes" id="UP000655225"/>
    </source>
</evidence>
<proteinExistence type="inferred from homology"/>
<keyword evidence="7 9" id="KW-0472">Membrane</keyword>
<dbReference type="Proteomes" id="UP000655225">
    <property type="component" value="Unassembled WGS sequence"/>
</dbReference>
<evidence type="ECO:0000256" key="4">
    <source>
        <dbReference type="ARBA" id="ARBA00022554"/>
    </source>
</evidence>
<dbReference type="OMA" id="LEHENGP"/>